<protein>
    <submittedName>
        <fullName evidence="1">Uncharacterized protein</fullName>
    </submittedName>
</protein>
<accession>A0A2P2J0S2</accession>
<name>A0A2P2J0S2_RHIMU</name>
<sequence length="72" mass="8545">MFLPQMITCTPLPQTATNSCQITQFGRRQPLKNAFQGQVRQIQQRNLLFLHIFLLLEPKVEVVLWHFDWSFT</sequence>
<proteinExistence type="predicted"/>
<reference evidence="1" key="1">
    <citation type="submission" date="2018-02" db="EMBL/GenBank/DDBJ databases">
        <title>Rhizophora mucronata_Transcriptome.</title>
        <authorList>
            <person name="Meera S.P."/>
            <person name="Sreeshan A."/>
            <person name="Augustine A."/>
        </authorList>
    </citation>
    <scope>NUCLEOTIDE SEQUENCE</scope>
    <source>
        <tissue evidence="1">Leaf</tissue>
    </source>
</reference>
<organism evidence="1">
    <name type="scientific">Rhizophora mucronata</name>
    <name type="common">Asiatic mangrove</name>
    <dbReference type="NCBI Taxonomy" id="61149"/>
    <lineage>
        <taxon>Eukaryota</taxon>
        <taxon>Viridiplantae</taxon>
        <taxon>Streptophyta</taxon>
        <taxon>Embryophyta</taxon>
        <taxon>Tracheophyta</taxon>
        <taxon>Spermatophyta</taxon>
        <taxon>Magnoliopsida</taxon>
        <taxon>eudicotyledons</taxon>
        <taxon>Gunneridae</taxon>
        <taxon>Pentapetalae</taxon>
        <taxon>rosids</taxon>
        <taxon>fabids</taxon>
        <taxon>Malpighiales</taxon>
        <taxon>Rhizophoraceae</taxon>
        <taxon>Rhizophora</taxon>
    </lineage>
</organism>
<dbReference type="AlphaFoldDB" id="A0A2P2J0S2"/>
<evidence type="ECO:0000313" key="1">
    <source>
        <dbReference type="EMBL" id="MBW87042.1"/>
    </source>
</evidence>
<dbReference type="EMBL" id="GGEC01006559">
    <property type="protein sequence ID" value="MBW87042.1"/>
    <property type="molecule type" value="Transcribed_RNA"/>
</dbReference>